<keyword evidence="6 9" id="KW-0016">Alginate biosynthesis</keyword>
<dbReference type="InterPro" id="IPR004299">
    <property type="entry name" value="MBOAT_fam"/>
</dbReference>
<sequence length="478" mass="56240">MLFNSWLFFVFFPIVTILYFITPFKYRWLVLLASSCVFYMAFVPVYLLILAATIIIDYFAAIQIEQSEGHIRNRWLLISIVFTCLILFFFKYYDFFTWNVNKLAEIFKLDLSIAALHLLLPIGLSFHTFQSLSYVIEVYRGNQKSERHFGIYALYVMFYPQLVAGPIERPQNLLHQFHDEHRFNYNDVVSGLRLMAWGLFKKAVIADRLARFVSPIYDNPEGFDGGLLMVATLFFSFQVYCDFSGYSDMARGAARVMGFKLMLNFDRPYASTSLSEFWRRWHISLSTWLRDYVYEPTAMGLRDRGMYGIVVALLLTFLISGFWHGASWTFVIWGLLHGIGLSLEVVFAKKRKKLSKIIPAFLFKAIMLGLTFSFVNFTYIFFRAESLSDAFIIIKQILMWIFSLDHFSSVFNENDFVSNCLFILFLIVAQYFYVRINLEELFQKCAWWLRMFIYQVAVACIAFWGVWLQGQSFIYFQF</sequence>
<feature type="transmembrane region" description="Helical" evidence="10">
    <location>
        <begin position="111"/>
        <end position="129"/>
    </location>
</feature>
<protein>
    <recommendedName>
        <fullName evidence="9">Probable alginate O-acetylase</fullName>
        <ecNumber evidence="9">2.3.1.-</ecNumber>
    </recommendedName>
</protein>
<dbReference type="Pfam" id="PF03062">
    <property type="entry name" value="MBOAT"/>
    <property type="match status" value="1"/>
</dbReference>
<evidence type="ECO:0000256" key="5">
    <source>
        <dbReference type="ARBA" id="ARBA00022692"/>
    </source>
</evidence>
<evidence type="ECO:0000313" key="12">
    <source>
        <dbReference type="Proteomes" id="UP000652176"/>
    </source>
</evidence>
<evidence type="ECO:0000256" key="1">
    <source>
        <dbReference type="ARBA" id="ARBA00004651"/>
    </source>
</evidence>
<dbReference type="PANTHER" id="PTHR13285:SF18">
    <property type="entry name" value="PROTEIN-CYSTEINE N-PALMITOYLTRANSFERASE RASP"/>
    <property type="match status" value="1"/>
</dbReference>
<comment type="pathway">
    <text evidence="2 9">Glycan biosynthesis; alginate biosynthesis.</text>
</comment>
<keyword evidence="5 9" id="KW-0812">Transmembrane</keyword>
<keyword evidence="12" id="KW-1185">Reference proteome</keyword>
<comment type="similarity">
    <text evidence="3 9">Belongs to the membrane-bound acyltransferase family.</text>
</comment>
<keyword evidence="9" id="KW-0808">Transferase</keyword>
<dbReference type="PIRSF" id="PIRSF016636">
    <property type="entry name" value="AlgI_DltB"/>
    <property type="match status" value="1"/>
</dbReference>
<evidence type="ECO:0000256" key="7">
    <source>
        <dbReference type="ARBA" id="ARBA00022989"/>
    </source>
</evidence>
<evidence type="ECO:0000256" key="3">
    <source>
        <dbReference type="ARBA" id="ARBA00010323"/>
    </source>
</evidence>
<feature type="transmembrane region" description="Helical" evidence="10">
    <location>
        <begin position="330"/>
        <end position="348"/>
    </location>
</feature>
<keyword evidence="9" id="KW-0012">Acyltransferase</keyword>
<proteinExistence type="inferred from homology"/>
<evidence type="ECO:0000256" key="2">
    <source>
        <dbReference type="ARBA" id="ARBA00005182"/>
    </source>
</evidence>
<dbReference type="PANTHER" id="PTHR13285">
    <property type="entry name" value="ACYLTRANSFERASE"/>
    <property type="match status" value="1"/>
</dbReference>
<evidence type="ECO:0000256" key="10">
    <source>
        <dbReference type="SAM" id="Phobius"/>
    </source>
</evidence>
<reference evidence="11 12" key="1">
    <citation type="submission" date="2020-09" db="EMBL/GenBank/DDBJ databases">
        <title>Methylomonas albis sp. nov. and Methylomonas fluvii sp. nov.: Two cold-adapted methanotrophs from the River Elbe and an amended description of Methylovulum psychrotolerans strain Eb1.</title>
        <authorList>
            <person name="Bussmann I.K."/>
            <person name="Klings K.-W."/>
            <person name="Warnstedt J."/>
            <person name="Hoppert M."/>
            <person name="Saborowski A."/>
            <person name="Horn F."/>
            <person name="Liebner S."/>
        </authorList>
    </citation>
    <scope>NUCLEOTIDE SEQUENCE [LARGE SCALE GENOMIC DNA]</scope>
    <source>
        <strain evidence="11 12">EbA</strain>
    </source>
</reference>
<dbReference type="InterPro" id="IPR051085">
    <property type="entry name" value="MB_O-acyltransferase"/>
</dbReference>
<dbReference type="EMBL" id="JACXSS010000001">
    <property type="protein sequence ID" value="MBD9356722.1"/>
    <property type="molecule type" value="Genomic_DNA"/>
</dbReference>
<dbReference type="EC" id="2.3.1.-" evidence="9"/>
<evidence type="ECO:0000256" key="4">
    <source>
        <dbReference type="ARBA" id="ARBA00022475"/>
    </source>
</evidence>
<dbReference type="InterPro" id="IPR024194">
    <property type="entry name" value="Ac/AlaTfrase_AlgI/DltB"/>
</dbReference>
<keyword evidence="4 9" id="KW-1003">Cell membrane</keyword>
<evidence type="ECO:0000256" key="6">
    <source>
        <dbReference type="ARBA" id="ARBA00022841"/>
    </source>
</evidence>
<feature type="transmembrane region" description="Helical" evidence="10">
    <location>
        <begin position="305"/>
        <end position="324"/>
    </location>
</feature>
<dbReference type="RefSeq" id="WP_192375050.1">
    <property type="nucleotide sequence ID" value="NZ_CAJHIV010000001.1"/>
</dbReference>
<organism evidence="11 12">
    <name type="scientific">Methylomonas albis</name>
    <dbReference type="NCBI Taxonomy" id="1854563"/>
    <lineage>
        <taxon>Bacteria</taxon>
        <taxon>Pseudomonadati</taxon>
        <taxon>Pseudomonadota</taxon>
        <taxon>Gammaproteobacteria</taxon>
        <taxon>Methylococcales</taxon>
        <taxon>Methylococcaceae</taxon>
        <taxon>Methylomonas</taxon>
    </lineage>
</organism>
<evidence type="ECO:0000256" key="9">
    <source>
        <dbReference type="PIRNR" id="PIRNR016636"/>
    </source>
</evidence>
<comment type="caution">
    <text evidence="11">The sequence shown here is derived from an EMBL/GenBank/DDBJ whole genome shotgun (WGS) entry which is preliminary data.</text>
</comment>
<keyword evidence="7 10" id="KW-1133">Transmembrane helix</keyword>
<gene>
    <name evidence="11" type="ORF">IE877_12655</name>
</gene>
<dbReference type="InterPro" id="IPR028362">
    <property type="entry name" value="AlgI"/>
</dbReference>
<keyword evidence="9" id="KW-0997">Cell inner membrane</keyword>
<evidence type="ECO:0000313" key="11">
    <source>
        <dbReference type="EMBL" id="MBD9356722.1"/>
    </source>
</evidence>
<evidence type="ECO:0000256" key="8">
    <source>
        <dbReference type="ARBA" id="ARBA00023136"/>
    </source>
</evidence>
<accession>A0ABR9D4C5</accession>
<comment type="subcellular location">
    <subcellularLocation>
        <location evidence="9">Cell inner membrane</location>
    </subcellularLocation>
    <subcellularLocation>
        <location evidence="1">Cell membrane</location>
        <topology evidence="1">Multi-pass membrane protein</topology>
    </subcellularLocation>
</comment>
<feature type="transmembrane region" description="Helical" evidence="10">
    <location>
        <begin position="73"/>
        <end position="90"/>
    </location>
</feature>
<feature type="transmembrane region" description="Helical" evidence="10">
    <location>
        <begin position="360"/>
        <end position="381"/>
    </location>
</feature>
<dbReference type="PIRSF" id="PIRSF500217">
    <property type="entry name" value="AlgI"/>
    <property type="match status" value="1"/>
</dbReference>
<feature type="transmembrane region" description="Helical" evidence="10">
    <location>
        <begin position="149"/>
        <end position="167"/>
    </location>
</feature>
<dbReference type="Proteomes" id="UP000652176">
    <property type="component" value="Unassembled WGS sequence"/>
</dbReference>
<feature type="transmembrane region" description="Helical" evidence="10">
    <location>
        <begin position="36"/>
        <end position="61"/>
    </location>
</feature>
<feature type="transmembrane region" description="Helical" evidence="10">
    <location>
        <begin position="446"/>
        <end position="468"/>
    </location>
</feature>
<name>A0ABR9D4C5_9GAMM</name>
<feature type="transmembrane region" description="Helical" evidence="10">
    <location>
        <begin position="416"/>
        <end position="434"/>
    </location>
</feature>
<feature type="transmembrane region" description="Helical" evidence="10">
    <location>
        <begin position="6"/>
        <end position="24"/>
    </location>
</feature>
<keyword evidence="8 9" id="KW-0472">Membrane</keyword>